<dbReference type="STRING" id="571915.CMUST_08830"/>
<sequence length="203" mass="21483">MILANRRITLPRRLRCAHMIIAVVLALWGGGAIAPFIPSNIASAHDVVVGGAPRDGEVLTEAPSKIVLEFSGEPKSGFNTLAVTDSTGRVLFRGEPTVNGRNVTLDVPGDIEFSSGEYTIGFQITSSDGHSTRGKTTFSIVRSGEMPSVSENHSPPNPSSSGDSQSAVENSNAWITLGIGVGIVFLLSSFVIIVLRNKKHSSR</sequence>
<organism evidence="8 9">
    <name type="scientific">Corynebacterium mustelae</name>
    <dbReference type="NCBI Taxonomy" id="571915"/>
    <lineage>
        <taxon>Bacteria</taxon>
        <taxon>Bacillati</taxon>
        <taxon>Actinomycetota</taxon>
        <taxon>Actinomycetes</taxon>
        <taxon>Mycobacteriales</taxon>
        <taxon>Corynebacteriaceae</taxon>
        <taxon>Corynebacterium</taxon>
    </lineage>
</organism>
<dbReference type="GO" id="GO:0005507">
    <property type="term" value="F:copper ion binding"/>
    <property type="evidence" value="ECO:0007669"/>
    <property type="project" value="InterPro"/>
</dbReference>
<dbReference type="GO" id="GO:0005886">
    <property type="term" value="C:plasma membrane"/>
    <property type="evidence" value="ECO:0007669"/>
    <property type="project" value="TreeGrafter"/>
</dbReference>
<evidence type="ECO:0000256" key="3">
    <source>
        <dbReference type="ARBA" id="ARBA00022729"/>
    </source>
</evidence>
<evidence type="ECO:0000256" key="6">
    <source>
        <dbReference type="SAM" id="Phobius"/>
    </source>
</evidence>
<protein>
    <submittedName>
        <fullName evidence="8">Copper resistance protein CopC-like protein</fullName>
    </submittedName>
</protein>
<dbReference type="PATRIC" id="fig|571915.4.peg.1877"/>
<keyword evidence="3" id="KW-0732">Signal</keyword>
<accession>A0A0G3GZW9</accession>
<dbReference type="AlphaFoldDB" id="A0A0G3GZW9"/>
<reference evidence="9" key="2">
    <citation type="submission" date="2015-05" db="EMBL/GenBank/DDBJ databases">
        <title>Complete genome sequence of Corynebacterium mustelae DSM 45274, isolated from various tissues of a male ferret with lethal sepsis.</title>
        <authorList>
            <person name="Ruckert C."/>
            <person name="Albersmeier A."/>
            <person name="Winkler A."/>
            <person name="Tauch A."/>
        </authorList>
    </citation>
    <scope>NUCLEOTIDE SEQUENCE [LARGE SCALE GENOMIC DNA]</scope>
    <source>
        <strain evidence="9">DSM 45274</strain>
    </source>
</reference>
<dbReference type="GO" id="GO:0030313">
    <property type="term" value="C:cell envelope"/>
    <property type="evidence" value="ECO:0007669"/>
    <property type="project" value="UniProtKB-SubCell"/>
</dbReference>
<dbReference type="SUPFAM" id="SSF81296">
    <property type="entry name" value="E set domains"/>
    <property type="match status" value="1"/>
</dbReference>
<dbReference type="Gene3D" id="2.60.40.1220">
    <property type="match status" value="1"/>
</dbReference>
<feature type="transmembrane region" description="Helical" evidence="6">
    <location>
        <begin position="173"/>
        <end position="195"/>
    </location>
</feature>
<keyword evidence="9" id="KW-1185">Reference proteome</keyword>
<dbReference type="GO" id="GO:0046688">
    <property type="term" value="P:response to copper ion"/>
    <property type="evidence" value="ECO:0007669"/>
    <property type="project" value="InterPro"/>
</dbReference>
<keyword evidence="4" id="KW-0186">Copper</keyword>
<dbReference type="KEGG" id="cmv:CMUST_08830"/>
<evidence type="ECO:0000256" key="4">
    <source>
        <dbReference type="ARBA" id="ARBA00023008"/>
    </source>
</evidence>
<gene>
    <name evidence="8" type="ORF">CMUST_08830</name>
</gene>
<dbReference type="GO" id="GO:0042597">
    <property type="term" value="C:periplasmic space"/>
    <property type="evidence" value="ECO:0007669"/>
    <property type="project" value="InterPro"/>
</dbReference>
<dbReference type="PANTHER" id="PTHR34820:SF4">
    <property type="entry name" value="INNER MEMBRANE PROTEIN YEBZ"/>
    <property type="match status" value="1"/>
</dbReference>
<reference evidence="8 9" key="1">
    <citation type="journal article" date="2015" name="Genome Announc.">
        <title>Complete Genome Sequence of the Type Strain Corynebacterium mustelae DSM 45274, Isolated from Various Tissues of a Male Ferret with Lethal Sepsis.</title>
        <authorList>
            <person name="Ruckert C."/>
            <person name="Eimer J."/>
            <person name="Winkler A."/>
            <person name="Tauch A."/>
        </authorList>
    </citation>
    <scope>NUCLEOTIDE SEQUENCE [LARGE SCALE GENOMIC DNA]</scope>
    <source>
        <strain evidence="8 9">DSM 45274</strain>
    </source>
</reference>
<dbReference type="InterPro" id="IPR014756">
    <property type="entry name" value="Ig_E-set"/>
</dbReference>
<dbReference type="GO" id="GO:0006825">
    <property type="term" value="P:copper ion transport"/>
    <property type="evidence" value="ECO:0007669"/>
    <property type="project" value="InterPro"/>
</dbReference>
<evidence type="ECO:0000313" key="8">
    <source>
        <dbReference type="EMBL" id="AKK06090.1"/>
    </source>
</evidence>
<name>A0A0G3GZW9_9CORY</name>
<evidence type="ECO:0000256" key="2">
    <source>
        <dbReference type="ARBA" id="ARBA00022723"/>
    </source>
</evidence>
<comment type="subcellular location">
    <subcellularLocation>
        <location evidence="1">Cell envelope</location>
    </subcellularLocation>
</comment>
<evidence type="ECO:0000256" key="1">
    <source>
        <dbReference type="ARBA" id="ARBA00004196"/>
    </source>
</evidence>
<dbReference type="InterPro" id="IPR007348">
    <property type="entry name" value="CopC_dom"/>
</dbReference>
<dbReference type="Pfam" id="PF04234">
    <property type="entry name" value="CopC"/>
    <property type="match status" value="1"/>
</dbReference>
<keyword evidence="2" id="KW-0479">Metal-binding</keyword>
<dbReference type="EMBL" id="CP011542">
    <property type="protein sequence ID" value="AKK06090.1"/>
    <property type="molecule type" value="Genomic_DNA"/>
</dbReference>
<feature type="region of interest" description="Disordered" evidence="5">
    <location>
        <begin position="145"/>
        <end position="166"/>
    </location>
</feature>
<keyword evidence="6" id="KW-1133">Transmembrane helix</keyword>
<dbReference type="InterPro" id="IPR032694">
    <property type="entry name" value="CopC/D"/>
</dbReference>
<evidence type="ECO:0000313" key="9">
    <source>
        <dbReference type="Proteomes" id="UP000035199"/>
    </source>
</evidence>
<feature type="compositionally biased region" description="Low complexity" evidence="5">
    <location>
        <begin position="147"/>
        <end position="166"/>
    </location>
</feature>
<keyword evidence="6" id="KW-0812">Transmembrane</keyword>
<dbReference type="PANTHER" id="PTHR34820">
    <property type="entry name" value="INNER MEMBRANE PROTEIN YEBZ"/>
    <property type="match status" value="1"/>
</dbReference>
<feature type="domain" description="CopC" evidence="7">
    <location>
        <begin position="45"/>
        <end position="140"/>
    </location>
</feature>
<keyword evidence="6" id="KW-0472">Membrane</keyword>
<dbReference type="Proteomes" id="UP000035199">
    <property type="component" value="Chromosome"/>
</dbReference>
<evidence type="ECO:0000259" key="7">
    <source>
        <dbReference type="Pfam" id="PF04234"/>
    </source>
</evidence>
<feature type="transmembrane region" description="Helical" evidence="6">
    <location>
        <begin position="16"/>
        <end position="37"/>
    </location>
</feature>
<proteinExistence type="predicted"/>
<evidence type="ECO:0000256" key="5">
    <source>
        <dbReference type="SAM" id="MobiDB-lite"/>
    </source>
</evidence>
<dbReference type="InterPro" id="IPR014755">
    <property type="entry name" value="Cu-Rt/internalin_Ig-like"/>
</dbReference>